<dbReference type="GO" id="GO:0070086">
    <property type="term" value="P:ubiquitin-dependent endocytosis"/>
    <property type="evidence" value="ECO:0007669"/>
    <property type="project" value="TreeGrafter"/>
</dbReference>
<keyword evidence="3" id="KW-1185">Reference proteome</keyword>
<dbReference type="CDD" id="cd22952">
    <property type="entry name" value="ART10-like"/>
    <property type="match status" value="1"/>
</dbReference>
<dbReference type="InterPro" id="IPR050357">
    <property type="entry name" value="Arrestin_domain-protein"/>
</dbReference>
<dbReference type="PANTHER" id="PTHR11188:SF166">
    <property type="entry name" value="ARRESTIN (OR S-ANTIGEN), N-TERMINAL DOMAIN PROTEIN (AFU_ORTHOLOGUE AFUA_7G02050)"/>
    <property type="match status" value="1"/>
</dbReference>
<dbReference type="Proteomes" id="UP000761534">
    <property type="component" value="Unassembled WGS sequence"/>
</dbReference>
<dbReference type="GO" id="GO:0005829">
    <property type="term" value="C:cytosol"/>
    <property type="evidence" value="ECO:0007669"/>
    <property type="project" value="TreeGrafter"/>
</dbReference>
<dbReference type="Pfam" id="PF00339">
    <property type="entry name" value="Arrestin_N"/>
    <property type="match status" value="1"/>
</dbReference>
<dbReference type="InterPro" id="IPR014752">
    <property type="entry name" value="Arrestin-like_C"/>
</dbReference>
<evidence type="ECO:0000313" key="3">
    <source>
        <dbReference type="Proteomes" id="UP000761534"/>
    </source>
</evidence>
<comment type="caution">
    <text evidence="2">The sequence shown here is derived from an EMBL/GenBank/DDBJ whole genome shotgun (WGS) entry which is preliminary data.</text>
</comment>
<evidence type="ECO:0000259" key="1">
    <source>
        <dbReference type="Pfam" id="PF00339"/>
    </source>
</evidence>
<reference evidence="2" key="1">
    <citation type="journal article" date="2019" name="G3 (Bethesda)">
        <title>Genome Assemblies of Two Rare Opportunistic Yeast Pathogens: Diutina rugosa (syn. Candida rugosa) and Trichomonascus ciferrii (syn. Candida ciferrii).</title>
        <authorList>
            <person name="Mixao V."/>
            <person name="Saus E."/>
            <person name="Hansen A.P."/>
            <person name="Lass-Florl C."/>
            <person name="Gabaldon T."/>
        </authorList>
    </citation>
    <scope>NUCLEOTIDE SEQUENCE</scope>
    <source>
        <strain evidence="2">CBS 4856</strain>
    </source>
</reference>
<dbReference type="EMBL" id="SWFS01000115">
    <property type="protein sequence ID" value="KAA8916243.1"/>
    <property type="molecule type" value="Genomic_DNA"/>
</dbReference>
<organism evidence="2 3">
    <name type="scientific">Trichomonascus ciferrii</name>
    <dbReference type="NCBI Taxonomy" id="44093"/>
    <lineage>
        <taxon>Eukaryota</taxon>
        <taxon>Fungi</taxon>
        <taxon>Dikarya</taxon>
        <taxon>Ascomycota</taxon>
        <taxon>Saccharomycotina</taxon>
        <taxon>Dipodascomycetes</taxon>
        <taxon>Dipodascales</taxon>
        <taxon>Trichomonascaceae</taxon>
        <taxon>Trichomonascus</taxon>
        <taxon>Trichomonascus ciferrii complex</taxon>
    </lineage>
</organism>
<accession>A0A642V8Z0</accession>
<dbReference type="SUPFAM" id="SSF81296">
    <property type="entry name" value="E set domains"/>
    <property type="match status" value="1"/>
</dbReference>
<evidence type="ECO:0000313" key="2">
    <source>
        <dbReference type="EMBL" id="KAA8916243.1"/>
    </source>
</evidence>
<dbReference type="Gene3D" id="2.60.40.640">
    <property type="match status" value="1"/>
</dbReference>
<feature type="domain" description="Arrestin-like N-terminal" evidence="1">
    <location>
        <begin position="3"/>
        <end position="96"/>
    </location>
</feature>
<sequence>MLDKDVTVRAITVKIEGSCKSIVNTRMLTDFAPELRDTRGDHKETHEVLYQTQKVFPPRNIEQSSQSKVFTLPAGEHNYEFSFVIPLYSECASRGSGGWGPLAVTHKQTKLPPSFQAVDDMACVEYFLKVTVDRASSFRINQRAWKPVFFRPIDDTPTNPRPGLVNKGYYSRIPIALEPENDKEKKKGFRSILPRSVKTGEPSRAYLECRTPAGAILVPSERLPFQIFLHFTTPSRFNQLTVEEFTVSLFELTQLRADHKTQNFSFETKLTNSKKLNTPLTITMASASPSGSEDMLQFEVGNELLKFIRIPGHIPPTFDSCNIKRSYAIKISLGVRSSDLFSLTNVSVRFDITINSGFTLPSFEPPPPFEEELPAYEK</sequence>
<name>A0A642V8Z0_9ASCO</name>
<dbReference type="OrthoDB" id="3365616at2759"/>
<dbReference type="InterPro" id="IPR014756">
    <property type="entry name" value="Ig_E-set"/>
</dbReference>
<dbReference type="PANTHER" id="PTHR11188">
    <property type="entry name" value="ARRESTIN DOMAIN CONTAINING PROTEIN"/>
    <property type="match status" value="1"/>
</dbReference>
<proteinExistence type="predicted"/>
<dbReference type="AlphaFoldDB" id="A0A642V8Z0"/>
<dbReference type="InterPro" id="IPR011021">
    <property type="entry name" value="Arrestin-like_N"/>
</dbReference>
<dbReference type="GO" id="GO:0031625">
    <property type="term" value="F:ubiquitin protein ligase binding"/>
    <property type="evidence" value="ECO:0007669"/>
    <property type="project" value="TreeGrafter"/>
</dbReference>
<protein>
    <recommendedName>
        <fullName evidence="1">Arrestin-like N-terminal domain-containing protein</fullName>
    </recommendedName>
</protein>
<dbReference type="GO" id="GO:0030674">
    <property type="term" value="F:protein-macromolecule adaptor activity"/>
    <property type="evidence" value="ECO:0007669"/>
    <property type="project" value="TreeGrafter"/>
</dbReference>
<dbReference type="VEuPathDB" id="FungiDB:TRICI_001611"/>
<dbReference type="GO" id="GO:0005886">
    <property type="term" value="C:plasma membrane"/>
    <property type="evidence" value="ECO:0007669"/>
    <property type="project" value="TreeGrafter"/>
</dbReference>
<gene>
    <name evidence="2" type="ORF">TRICI_001611</name>
</gene>